<keyword evidence="3" id="KW-1185">Reference proteome</keyword>
<feature type="compositionally biased region" description="Acidic residues" evidence="1">
    <location>
        <begin position="47"/>
        <end position="72"/>
    </location>
</feature>
<name>A0A5B7E1K4_PORTR</name>
<evidence type="ECO:0000313" key="2">
    <source>
        <dbReference type="EMBL" id="MPC27902.1"/>
    </source>
</evidence>
<reference evidence="2 3" key="1">
    <citation type="submission" date="2019-05" db="EMBL/GenBank/DDBJ databases">
        <title>Another draft genome of Portunus trituberculatus and its Hox gene families provides insights of decapod evolution.</title>
        <authorList>
            <person name="Jeong J.-H."/>
            <person name="Song I."/>
            <person name="Kim S."/>
            <person name="Choi T."/>
            <person name="Kim D."/>
            <person name="Ryu S."/>
            <person name="Kim W."/>
        </authorList>
    </citation>
    <scope>NUCLEOTIDE SEQUENCE [LARGE SCALE GENOMIC DNA]</scope>
    <source>
        <tissue evidence="2">Muscle</tissue>
    </source>
</reference>
<dbReference type="EMBL" id="VSRR010001823">
    <property type="protein sequence ID" value="MPC27902.1"/>
    <property type="molecule type" value="Genomic_DNA"/>
</dbReference>
<accession>A0A5B7E1K4</accession>
<gene>
    <name evidence="2" type="ORF">E2C01_021091</name>
</gene>
<feature type="region of interest" description="Disordered" evidence="1">
    <location>
        <begin position="39"/>
        <end position="72"/>
    </location>
</feature>
<proteinExistence type="predicted"/>
<sequence>MKSHFHQAELVCRSGYGSVHLCTHTARTARRKLSLDCLRTGMGKGGEEEEEEEDEEEDEVEEEEEEMENRDE</sequence>
<organism evidence="2 3">
    <name type="scientific">Portunus trituberculatus</name>
    <name type="common">Swimming crab</name>
    <name type="synonym">Neptunus trituberculatus</name>
    <dbReference type="NCBI Taxonomy" id="210409"/>
    <lineage>
        <taxon>Eukaryota</taxon>
        <taxon>Metazoa</taxon>
        <taxon>Ecdysozoa</taxon>
        <taxon>Arthropoda</taxon>
        <taxon>Crustacea</taxon>
        <taxon>Multicrustacea</taxon>
        <taxon>Malacostraca</taxon>
        <taxon>Eumalacostraca</taxon>
        <taxon>Eucarida</taxon>
        <taxon>Decapoda</taxon>
        <taxon>Pleocyemata</taxon>
        <taxon>Brachyura</taxon>
        <taxon>Eubrachyura</taxon>
        <taxon>Portunoidea</taxon>
        <taxon>Portunidae</taxon>
        <taxon>Portuninae</taxon>
        <taxon>Portunus</taxon>
    </lineage>
</organism>
<protein>
    <submittedName>
        <fullName evidence="2">Uncharacterized protein</fullName>
    </submittedName>
</protein>
<evidence type="ECO:0000256" key="1">
    <source>
        <dbReference type="SAM" id="MobiDB-lite"/>
    </source>
</evidence>
<dbReference type="AlphaFoldDB" id="A0A5B7E1K4"/>
<dbReference type="Proteomes" id="UP000324222">
    <property type="component" value="Unassembled WGS sequence"/>
</dbReference>
<evidence type="ECO:0000313" key="3">
    <source>
        <dbReference type="Proteomes" id="UP000324222"/>
    </source>
</evidence>
<comment type="caution">
    <text evidence="2">The sequence shown here is derived from an EMBL/GenBank/DDBJ whole genome shotgun (WGS) entry which is preliminary data.</text>
</comment>